<dbReference type="InterPro" id="IPR000504">
    <property type="entry name" value="RRM_dom"/>
</dbReference>
<evidence type="ECO:0000313" key="4">
    <source>
        <dbReference type="Proteomes" id="UP001472677"/>
    </source>
</evidence>
<evidence type="ECO:0000313" key="3">
    <source>
        <dbReference type="EMBL" id="KAK8525360.1"/>
    </source>
</evidence>
<dbReference type="InterPro" id="IPR035979">
    <property type="entry name" value="RBD_domain_sf"/>
</dbReference>
<dbReference type="PROSITE" id="PS50102">
    <property type="entry name" value="RRM"/>
    <property type="match status" value="1"/>
</dbReference>
<name>A0ABR2CYK9_9ROSI</name>
<reference evidence="3 4" key="1">
    <citation type="journal article" date="2024" name="G3 (Bethesda)">
        <title>Genome assembly of Hibiscus sabdariffa L. provides insights into metabolisms of medicinal natural products.</title>
        <authorList>
            <person name="Kim T."/>
        </authorList>
    </citation>
    <scope>NUCLEOTIDE SEQUENCE [LARGE SCALE GENOMIC DNA]</scope>
    <source>
        <strain evidence="3">TK-2024</strain>
        <tissue evidence="3">Old leaves</tissue>
    </source>
</reference>
<protein>
    <recommendedName>
        <fullName evidence="2">RRM domain-containing protein</fullName>
    </recommendedName>
</protein>
<organism evidence="3 4">
    <name type="scientific">Hibiscus sabdariffa</name>
    <name type="common">roselle</name>
    <dbReference type="NCBI Taxonomy" id="183260"/>
    <lineage>
        <taxon>Eukaryota</taxon>
        <taxon>Viridiplantae</taxon>
        <taxon>Streptophyta</taxon>
        <taxon>Embryophyta</taxon>
        <taxon>Tracheophyta</taxon>
        <taxon>Spermatophyta</taxon>
        <taxon>Magnoliopsida</taxon>
        <taxon>eudicotyledons</taxon>
        <taxon>Gunneridae</taxon>
        <taxon>Pentapetalae</taxon>
        <taxon>rosids</taxon>
        <taxon>malvids</taxon>
        <taxon>Malvales</taxon>
        <taxon>Malvaceae</taxon>
        <taxon>Malvoideae</taxon>
        <taxon>Hibiscus</taxon>
    </lineage>
</organism>
<proteinExistence type="predicted"/>
<dbReference type="Gene3D" id="3.30.70.330">
    <property type="match status" value="1"/>
</dbReference>
<dbReference type="SUPFAM" id="SSF54928">
    <property type="entry name" value="RNA-binding domain, RBD"/>
    <property type="match status" value="1"/>
</dbReference>
<sequence length="390" mass="43939">MRKRVLRGALWEVFNNHGKVTRIFIPLVNKKPRYRQATLAFNRFVSEKDMVIAIKKMNNSKIDGRVISVSKARFPISGSIEPKHTSGRWAVGQRVEKRSEPLKHTLAGSEVIETFGLDSRTFRDVSRLPIEQSNNRMMFAEAGDPLRKSFDIHIPSKDTAWINLSLVGVMKQLYDLDSFKRRFLVTPLMNDKGVPAAFLKVFLFGVLHCWHESFFEVLGNRWGSFIDFDSATWNRDDLSVAELIIRDESPYDIPNSIKVRSFGRSYVLKITLDDLNTVRLDSEMLGEDANFADVWPGAELLNDFRGIPPTVGVVPGGSLNPENTSLLPRNTSIGAELGPDYNLQVSDDHVDSLEVIHTHNICAVPPCFVATETGANRLNQWILFGVGLLV</sequence>
<evidence type="ECO:0000256" key="1">
    <source>
        <dbReference type="PROSITE-ProRule" id="PRU00176"/>
    </source>
</evidence>
<comment type="caution">
    <text evidence="3">The sequence shown here is derived from an EMBL/GenBank/DDBJ whole genome shotgun (WGS) entry which is preliminary data.</text>
</comment>
<gene>
    <name evidence="3" type="ORF">V6N12_014055</name>
</gene>
<dbReference type="Proteomes" id="UP001472677">
    <property type="component" value="Unassembled WGS sequence"/>
</dbReference>
<feature type="domain" description="RRM" evidence="2">
    <location>
        <begin position="1"/>
        <end position="74"/>
    </location>
</feature>
<dbReference type="EMBL" id="JBBPBM010000040">
    <property type="protein sequence ID" value="KAK8525360.1"/>
    <property type="molecule type" value="Genomic_DNA"/>
</dbReference>
<dbReference type="InterPro" id="IPR012677">
    <property type="entry name" value="Nucleotide-bd_a/b_plait_sf"/>
</dbReference>
<keyword evidence="1" id="KW-0694">RNA-binding</keyword>
<keyword evidence="4" id="KW-1185">Reference proteome</keyword>
<evidence type="ECO:0000259" key="2">
    <source>
        <dbReference type="PROSITE" id="PS50102"/>
    </source>
</evidence>
<dbReference type="Pfam" id="PF00076">
    <property type="entry name" value="RRM_1"/>
    <property type="match status" value="1"/>
</dbReference>
<accession>A0ABR2CYK9</accession>